<dbReference type="InterPro" id="IPR006995">
    <property type="entry name" value="ATP_synth_F0_jsu"/>
</dbReference>
<dbReference type="EMBL" id="AAYY01000001">
    <property type="protein sequence ID" value="EDP45139.1"/>
    <property type="molecule type" value="Genomic_DNA"/>
</dbReference>
<accession>A8PRU1</accession>
<dbReference type="PANTHER" id="PTHR28060">
    <property type="entry name" value="ATP SYNTHASE SUBUNIT J, MITOCHONDRIAL"/>
    <property type="match status" value="1"/>
</dbReference>
<dbReference type="GeneID" id="5856659"/>
<dbReference type="PANTHER" id="PTHR28060:SF1">
    <property type="entry name" value="ATP SYNTHASE SUBUNIT J, MITOCHONDRIAL"/>
    <property type="match status" value="1"/>
</dbReference>
<dbReference type="Pfam" id="PF04911">
    <property type="entry name" value="ATP-synt_J"/>
    <property type="match status" value="1"/>
</dbReference>
<dbReference type="GO" id="GO:0046933">
    <property type="term" value="F:proton-transporting ATP synthase activity, rotational mechanism"/>
    <property type="evidence" value="ECO:0007669"/>
    <property type="project" value="TreeGrafter"/>
</dbReference>
<dbReference type="VEuPathDB" id="FungiDB:MGL_0128"/>
<dbReference type="AlphaFoldDB" id="A8PRU1"/>
<proteinExistence type="predicted"/>
<evidence type="ECO:0000313" key="1">
    <source>
        <dbReference type="EMBL" id="EDP45139.1"/>
    </source>
</evidence>
<organism evidence="1 2">
    <name type="scientific">Malassezia globosa (strain ATCC MYA-4612 / CBS 7966)</name>
    <name type="common">Dandruff-associated fungus</name>
    <dbReference type="NCBI Taxonomy" id="425265"/>
    <lineage>
        <taxon>Eukaryota</taxon>
        <taxon>Fungi</taxon>
        <taxon>Dikarya</taxon>
        <taxon>Basidiomycota</taxon>
        <taxon>Ustilaginomycotina</taxon>
        <taxon>Malasseziomycetes</taxon>
        <taxon>Malasseziales</taxon>
        <taxon>Malasseziaceae</taxon>
        <taxon>Malassezia</taxon>
    </lineage>
</organism>
<sequence>MAFFGFRAYPTPILKPLWPFFASSAIVYYCVSKMQYAGVRSSEYAKDPKNPYLKQIAQESKLGH</sequence>
<dbReference type="OMA" id="KPMWPFY"/>
<keyword evidence="2" id="KW-1185">Reference proteome</keyword>
<dbReference type="FunCoup" id="A8PRU1">
    <property type="interactions" value="56"/>
</dbReference>
<dbReference type="InParanoid" id="A8PRU1"/>
<dbReference type="Proteomes" id="UP000008837">
    <property type="component" value="Unassembled WGS sequence"/>
</dbReference>
<dbReference type="OrthoDB" id="5520611at2759"/>
<evidence type="ECO:0008006" key="3">
    <source>
        <dbReference type="Google" id="ProtNLM"/>
    </source>
</evidence>
<dbReference type="RefSeq" id="XP_001732353.1">
    <property type="nucleotide sequence ID" value="XM_001732301.1"/>
</dbReference>
<gene>
    <name evidence="1" type="ORF">MGL_0128</name>
</gene>
<evidence type="ECO:0000313" key="2">
    <source>
        <dbReference type="Proteomes" id="UP000008837"/>
    </source>
</evidence>
<name>A8PRU1_MALGO</name>
<comment type="caution">
    <text evidence="1">The sequence shown here is derived from an EMBL/GenBank/DDBJ whole genome shotgun (WGS) entry which is preliminary data.</text>
</comment>
<dbReference type="KEGG" id="mgl:MGL_0128"/>
<dbReference type="GO" id="GO:0045259">
    <property type="term" value="C:proton-transporting ATP synthase complex"/>
    <property type="evidence" value="ECO:0007669"/>
    <property type="project" value="InterPro"/>
</dbReference>
<protein>
    <recommendedName>
        <fullName evidence="3">ATP synthase subunit J, mitochondrial</fullName>
    </recommendedName>
</protein>
<dbReference type="STRING" id="425265.A8PRU1"/>
<reference evidence="1 2" key="1">
    <citation type="journal article" date="2007" name="Proc. Natl. Acad. Sci. U.S.A.">
        <title>Dandruff-associated Malassezia genomes reveal convergent and divergent virulence traits shared with plant and human fungal pathogens.</title>
        <authorList>
            <person name="Xu J."/>
            <person name="Saunders C.W."/>
            <person name="Hu P."/>
            <person name="Grant R.A."/>
            <person name="Boekhout T."/>
            <person name="Kuramae E.E."/>
            <person name="Kronstad J.W."/>
            <person name="Deangelis Y.M."/>
            <person name="Reeder N.L."/>
            <person name="Johnstone K.R."/>
            <person name="Leland M."/>
            <person name="Fieno A.M."/>
            <person name="Begley W.M."/>
            <person name="Sun Y."/>
            <person name="Lacey M.P."/>
            <person name="Chaudhary T."/>
            <person name="Keough T."/>
            <person name="Chu L."/>
            <person name="Sears R."/>
            <person name="Yuan B."/>
            <person name="Dawson T.L.Jr."/>
        </authorList>
    </citation>
    <scope>NUCLEOTIDE SEQUENCE [LARGE SCALE GENOMIC DNA]</scope>
    <source>
        <strain evidence="2">ATCC MYA-4612 / CBS 7966</strain>
    </source>
</reference>